<keyword evidence="2" id="KW-1185">Reference proteome</keyword>
<reference evidence="1 2" key="1">
    <citation type="submission" date="2007-01" db="EMBL/GenBank/DDBJ databases">
        <authorList>
            <person name="Haygood M."/>
            <person name="Podell S."/>
            <person name="Anderson C."/>
            <person name="Hopkinson B."/>
            <person name="Roe K."/>
            <person name="Barbeau K."/>
            <person name="Gaasterland T."/>
            <person name="Ferriera S."/>
            <person name="Johnson J."/>
            <person name="Kravitz S."/>
            <person name="Beeson K."/>
            <person name="Sutton G."/>
            <person name="Rogers Y.-H."/>
            <person name="Friedman R."/>
            <person name="Frazier M."/>
            <person name="Venter J.C."/>
        </authorList>
    </citation>
    <scope>NUCLEOTIDE SEQUENCE [LARGE SCALE GENOMIC DNA]</scope>
    <source>
        <strain evidence="1 2">ATCC 23134</strain>
    </source>
</reference>
<proteinExistence type="predicted"/>
<gene>
    <name evidence="1" type="ORF">M23134_00212</name>
</gene>
<name>A1ZNY3_MICM2</name>
<sequence>MPTKKQQFVTFQDAKISIKQAGNILGGFGPARCELLQADLEQAIANGDVEMVAIIKRIIRKLCGYSGL</sequence>
<evidence type="ECO:0000313" key="2">
    <source>
        <dbReference type="Proteomes" id="UP000004095"/>
    </source>
</evidence>
<dbReference type="EMBL" id="AAWS01000020">
    <property type="protein sequence ID" value="EAY27775.1"/>
    <property type="molecule type" value="Genomic_DNA"/>
</dbReference>
<comment type="caution">
    <text evidence="1">The sequence shown here is derived from an EMBL/GenBank/DDBJ whole genome shotgun (WGS) entry which is preliminary data.</text>
</comment>
<dbReference type="AlphaFoldDB" id="A1ZNY3"/>
<evidence type="ECO:0000313" key="1">
    <source>
        <dbReference type="EMBL" id="EAY27775.1"/>
    </source>
</evidence>
<dbReference type="RefSeq" id="WP_002698721.1">
    <property type="nucleotide sequence ID" value="NZ_AAWS01000020.1"/>
</dbReference>
<accession>A1ZNY3</accession>
<dbReference type="Proteomes" id="UP000004095">
    <property type="component" value="Unassembled WGS sequence"/>
</dbReference>
<protein>
    <submittedName>
        <fullName evidence="1">Uncharacterized protein</fullName>
    </submittedName>
</protein>
<organism evidence="1 2">
    <name type="scientific">Microscilla marina ATCC 23134</name>
    <dbReference type="NCBI Taxonomy" id="313606"/>
    <lineage>
        <taxon>Bacteria</taxon>
        <taxon>Pseudomonadati</taxon>
        <taxon>Bacteroidota</taxon>
        <taxon>Cytophagia</taxon>
        <taxon>Cytophagales</taxon>
        <taxon>Microscillaceae</taxon>
        <taxon>Microscilla</taxon>
    </lineage>
</organism>